<keyword evidence="2" id="KW-1185">Reference proteome</keyword>
<comment type="caution">
    <text evidence="1">The sequence shown here is derived from an EMBL/GenBank/DDBJ whole genome shotgun (WGS) entry which is preliminary data.</text>
</comment>
<name>A0A4Q9FL41_9FLAO</name>
<reference evidence="1 2" key="1">
    <citation type="journal article" date="2015" name="Int. J. Syst. Evol. Microbiol.">
        <title>Hyunsoonleella pacifica sp. nov., isolated from seawater of South Pacific Gyre.</title>
        <authorList>
            <person name="Gao X."/>
            <person name="Zhang Z."/>
            <person name="Dai X."/>
            <person name="Zhang X.H."/>
        </authorList>
    </citation>
    <scope>NUCLEOTIDE SEQUENCE [LARGE SCALE GENOMIC DNA]</scope>
    <source>
        <strain evidence="1 2">SW033</strain>
    </source>
</reference>
<evidence type="ECO:0000313" key="2">
    <source>
        <dbReference type="Proteomes" id="UP000292372"/>
    </source>
</evidence>
<accession>A0A4Q9FL41</accession>
<dbReference type="OrthoDB" id="9901984at2"/>
<sequence length="106" mass="12327">MVFTLTITDPQTKLIFSDLFIMNSELEFHSKFKFLGEKQKHRKTQNAYFLEIKTLKKTLIEVSTDSTTQIQNLKAKIYDVLIEKVEADTHYHSPESNLSINSTTNK</sequence>
<protein>
    <submittedName>
        <fullName evidence="1">Uncharacterized protein</fullName>
    </submittedName>
</protein>
<gene>
    <name evidence="1" type="ORF">EYD46_12575</name>
</gene>
<organism evidence="1 2">
    <name type="scientific">Hyunsoonleella pacifica</name>
    <dbReference type="NCBI Taxonomy" id="1080224"/>
    <lineage>
        <taxon>Bacteria</taxon>
        <taxon>Pseudomonadati</taxon>
        <taxon>Bacteroidota</taxon>
        <taxon>Flavobacteriia</taxon>
        <taxon>Flavobacteriales</taxon>
        <taxon>Flavobacteriaceae</taxon>
    </lineage>
</organism>
<evidence type="ECO:0000313" key="1">
    <source>
        <dbReference type="EMBL" id="TBN14403.1"/>
    </source>
</evidence>
<proteinExistence type="predicted"/>
<dbReference type="RefSeq" id="WP_130937524.1">
    <property type="nucleotide sequence ID" value="NZ_BMEE01000002.1"/>
</dbReference>
<dbReference type="AlphaFoldDB" id="A0A4Q9FL41"/>
<dbReference type="Proteomes" id="UP000292372">
    <property type="component" value="Unassembled WGS sequence"/>
</dbReference>
<dbReference type="EMBL" id="SIRS01000005">
    <property type="protein sequence ID" value="TBN14403.1"/>
    <property type="molecule type" value="Genomic_DNA"/>
</dbReference>